<protein>
    <submittedName>
        <fullName evidence="1">Uncharacterized protein</fullName>
    </submittedName>
</protein>
<dbReference type="InterPro" id="IPR058009">
    <property type="entry name" value="TTP_Phage_16"/>
</dbReference>
<sequence>MPKTLADARTRLVALTTKPANPAAPTVTELTAGIDLSCRILKSDYRLSPVASDTVPDTELCSEGNAVTFGASNYEGSVTPFRYLTEAGKADATNDVAWDALKEKGTELWLYEREGPKYDAAWAAADEVDGYEVVTDNPQKPSDRAGFIKRVVPLGVQRAWLGSAVAAGA</sequence>
<comment type="caution">
    <text evidence="1">The sequence shown here is derived from an EMBL/GenBank/DDBJ whole genome shotgun (WGS) entry which is preliminary data.</text>
</comment>
<dbReference type="RefSeq" id="WP_191794997.1">
    <property type="nucleotide sequence ID" value="NZ_JACSQQ010000005.1"/>
</dbReference>
<gene>
    <name evidence="1" type="ORF">H9652_04090</name>
</gene>
<reference evidence="1 2" key="1">
    <citation type="submission" date="2020-08" db="EMBL/GenBank/DDBJ databases">
        <title>A Genomic Blueprint of the Chicken Gut Microbiome.</title>
        <authorList>
            <person name="Gilroy R."/>
            <person name="Ravi A."/>
            <person name="Getino M."/>
            <person name="Pursley I."/>
            <person name="Horton D.L."/>
            <person name="Alikhan N.-F."/>
            <person name="Baker D."/>
            <person name="Gharbi K."/>
            <person name="Hall N."/>
            <person name="Watson M."/>
            <person name="Adriaenssens E.M."/>
            <person name="Foster-Nyarko E."/>
            <person name="Jarju S."/>
            <person name="Secka A."/>
            <person name="Antonio M."/>
            <person name="Oren A."/>
            <person name="Chaudhuri R."/>
            <person name="La Ragione R.M."/>
            <person name="Hildebrand F."/>
            <person name="Pallen M.J."/>
        </authorList>
    </citation>
    <scope>NUCLEOTIDE SEQUENCE [LARGE SCALE GENOMIC DNA]</scope>
    <source>
        <strain evidence="1 2">Sa4CUA1</strain>
    </source>
</reference>
<keyword evidence="2" id="KW-1185">Reference proteome</keyword>
<name>A0ABR8RPE3_9CELL</name>
<dbReference type="Pfam" id="PF25595">
    <property type="entry name" value="Phage_TTP_16"/>
    <property type="match status" value="1"/>
</dbReference>
<evidence type="ECO:0000313" key="1">
    <source>
        <dbReference type="EMBL" id="MBD7949589.1"/>
    </source>
</evidence>
<accession>A0ABR8RPE3</accession>
<proteinExistence type="predicted"/>
<organism evidence="1 2">
    <name type="scientific">Oerskovia rustica</name>
    <dbReference type="NCBI Taxonomy" id="2762237"/>
    <lineage>
        <taxon>Bacteria</taxon>
        <taxon>Bacillati</taxon>
        <taxon>Actinomycetota</taxon>
        <taxon>Actinomycetes</taxon>
        <taxon>Micrococcales</taxon>
        <taxon>Cellulomonadaceae</taxon>
        <taxon>Oerskovia</taxon>
    </lineage>
</organism>
<evidence type="ECO:0000313" key="2">
    <source>
        <dbReference type="Proteomes" id="UP000641803"/>
    </source>
</evidence>
<dbReference type="EMBL" id="JACSQQ010000005">
    <property type="protein sequence ID" value="MBD7949589.1"/>
    <property type="molecule type" value="Genomic_DNA"/>
</dbReference>
<dbReference type="Proteomes" id="UP000641803">
    <property type="component" value="Unassembled WGS sequence"/>
</dbReference>